<protein>
    <recommendedName>
        <fullName evidence="3">Zn(2)-C6 fungal-type domain-containing protein</fullName>
    </recommendedName>
</protein>
<dbReference type="EMBL" id="ML996098">
    <property type="protein sequence ID" value="KAF2741166.1"/>
    <property type="molecule type" value="Genomic_DNA"/>
</dbReference>
<dbReference type="GO" id="GO:0001228">
    <property type="term" value="F:DNA-binding transcription activator activity, RNA polymerase II-specific"/>
    <property type="evidence" value="ECO:0007669"/>
    <property type="project" value="TreeGrafter"/>
</dbReference>
<dbReference type="PANTHER" id="PTHR47784:SF7">
    <property type="entry name" value="ZN(II)2CYS6 TRANSCRIPTION FACTOR (EUROFUNG)"/>
    <property type="match status" value="1"/>
</dbReference>
<dbReference type="Pfam" id="PF00172">
    <property type="entry name" value="Zn_clus"/>
    <property type="match status" value="1"/>
</dbReference>
<dbReference type="InterPro" id="IPR036864">
    <property type="entry name" value="Zn2-C6_fun-type_DNA-bd_sf"/>
</dbReference>
<gene>
    <name evidence="4" type="ORF">EJ04DRAFT_548107</name>
</gene>
<organism evidence="4 5">
    <name type="scientific">Polyplosphaeria fusca</name>
    <dbReference type="NCBI Taxonomy" id="682080"/>
    <lineage>
        <taxon>Eukaryota</taxon>
        <taxon>Fungi</taxon>
        <taxon>Dikarya</taxon>
        <taxon>Ascomycota</taxon>
        <taxon>Pezizomycotina</taxon>
        <taxon>Dothideomycetes</taxon>
        <taxon>Pleosporomycetidae</taxon>
        <taxon>Pleosporales</taxon>
        <taxon>Tetraplosphaeriaceae</taxon>
        <taxon>Polyplosphaeria</taxon>
    </lineage>
</organism>
<dbReference type="Gene3D" id="4.10.240.10">
    <property type="entry name" value="Zn(2)-C6 fungal-type DNA-binding domain"/>
    <property type="match status" value="1"/>
</dbReference>
<dbReference type="OrthoDB" id="416217at2759"/>
<dbReference type="SMART" id="SM00066">
    <property type="entry name" value="GAL4"/>
    <property type="match status" value="1"/>
</dbReference>
<name>A0A9P4V912_9PLEO</name>
<dbReference type="InterPro" id="IPR001138">
    <property type="entry name" value="Zn2Cys6_DnaBD"/>
</dbReference>
<dbReference type="SUPFAM" id="SSF57701">
    <property type="entry name" value="Zn2/Cys6 DNA-binding domain"/>
    <property type="match status" value="1"/>
</dbReference>
<keyword evidence="1" id="KW-0539">Nucleus</keyword>
<dbReference type="InterPro" id="IPR021858">
    <property type="entry name" value="Fun_TF"/>
</dbReference>
<feature type="domain" description="Zn(2)-C6 fungal-type" evidence="3">
    <location>
        <begin position="80"/>
        <end position="110"/>
    </location>
</feature>
<proteinExistence type="predicted"/>
<keyword evidence="5" id="KW-1185">Reference proteome</keyword>
<evidence type="ECO:0000256" key="2">
    <source>
        <dbReference type="SAM" id="MobiDB-lite"/>
    </source>
</evidence>
<comment type="caution">
    <text evidence="4">The sequence shown here is derived from an EMBL/GenBank/DDBJ whole genome shotgun (WGS) entry which is preliminary data.</text>
</comment>
<feature type="region of interest" description="Disordered" evidence="2">
    <location>
        <begin position="41"/>
        <end position="62"/>
    </location>
</feature>
<dbReference type="InterPro" id="IPR053157">
    <property type="entry name" value="Sterol_Uptake_Regulator"/>
</dbReference>
<evidence type="ECO:0000313" key="5">
    <source>
        <dbReference type="Proteomes" id="UP000799444"/>
    </source>
</evidence>
<reference evidence="4" key="1">
    <citation type="journal article" date="2020" name="Stud. Mycol.">
        <title>101 Dothideomycetes genomes: a test case for predicting lifestyles and emergence of pathogens.</title>
        <authorList>
            <person name="Haridas S."/>
            <person name="Albert R."/>
            <person name="Binder M."/>
            <person name="Bloem J."/>
            <person name="Labutti K."/>
            <person name="Salamov A."/>
            <person name="Andreopoulos B."/>
            <person name="Baker S."/>
            <person name="Barry K."/>
            <person name="Bills G."/>
            <person name="Bluhm B."/>
            <person name="Cannon C."/>
            <person name="Castanera R."/>
            <person name="Culley D."/>
            <person name="Daum C."/>
            <person name="Ezra D."/>
            <person name="Gonzalez J."/>
            <person name="Henrissat B."/>
            <person name="Kuo A."/>
            <person name="Liang C."/>
            <person name="Lipzen A."/>
            <person name="Lutzoni F."/>
            <person name="Magnuson J."/>
            <person name="Mondo S."/>
            <person name="Nolan M."/>
            <person name="Ohm R."/>
            <person name="Pangilinan J."/>
            <person name="Park H.-J."/>
            <person name="Ramirez L."/>
            <person name="Alfaro M."/>
            <person name="Sun H."/>
            <person name="Tritt A."/>
            <person name="Yoshinaga Y."/>
            <person name="Zwiers L.-H."/>
            <person name="Turgeon B."/>
            <person name="Goodwin S."/>
            <person name="Spatafora J."/>
            <person name="Crous P."/>
            <person name="Grigoriev I."/>
        </authorList>
    </citation>
    <scope>NUCLEOTIDE SEQUENCE</scope>
    <source>
        <strain evidence="4">CBS 125425</strain>
    </source>
</reference>
<evidence type="ECO:0000313" key="4">
    <source>
        <dbReference type="EMBL" id="KAF2741166.1"/>
    </source>
</evidence>
<dbReference type="CDD" id="cd00067">
    <property type="entry name" value="GAL4"/>
    <property type="match status" value="1"/>
</dbReference>
<evidence type="ECO:0000256" key="1">
    <source>
        <dbReference type="ARBA" id="ARBA00023242"/>
    </source>
</evidence>
<sequence>METSSGPEATSMQMDDFFDGWLSVPPLEHLLVDPPIPSTELRELQESPSTSSQAGEHIETPDAAVTAARKRRGHTKSRLGCVNCKKRKVKCQETWPSCANCTKRGYACRYPTIFTQTQHDRIVSEVIGSPRPVVRLSDTPKSYSADDMRLFHHYLITAYPFIPNYQESTWLRDVPAYSHQYDYLMHSILALSGSHLSFFVDDGMTNALSHRQKAIVGLEQAFTRQWPPKPNEAHVMLATSYLLAFQSAYLTDGMMDHILSLRGCAMLSNYILENRLGGVFSVEPSMLSTTLELKLDNLPILDQTILRQGLDSLEKVLSLLQGLNDHSLEKAISAQLVETFRALLLPRQQADTQCSCSPTSDISKPEKSGSSTIWPFVSSSLISLHINNPVLPGELTASFEKLTTQPSLSEVDQDHEMDHVRSFRALMSSLLVLTTWPQEEVLEFLRPSNQLGSVIMAHFCAVRSVIAPLSAPNSSLKIPMMSPIEWTEAIVERVKDDEQTKWSLYMEWPARIVKTLRCCLSQKSTITSGDIQEILLKDPGAFQEGRPTMLWEVSPS</sequence>
<dbReference type="PANTHER" id="PTHR47784">
    <property type="entry name" value="STEROL UPTAKE CONTROL PROTEIN 2"/>
    <property type="match status" value="1"/>
</dbReference>
<dbReference type="PROSITE" id="PS00463">
    <property type="entry name" value="ZN2_CY6_FUNGAL_1"/>
    <property type="match status" value="1"/>
</dbReference>
<accession>A0A9P4V912</accession>
<evidence type="ECO:0000259" key="3">
    <source>
        <dbReference type="PROSITE" id="PS50048"/>
    </source>
</evidence>
<dbReference type="GO" id="GO:0008270">
    <property type="term" value="F:zinc ion binding"/>
    <property type="evidence" value="ECO:0007669"/>
    <property type="project" value="InterPro"/>
</dbReference>
<dbReference type="AlphaFoldDB" id="A0A9P4V912"/>
<dbReference type="PROSITE" id="PS50048">
    <property type="entry name" value="ZN2_CY6_FUNGAL_2"/>
    <property type="match status" value="1"/>
</dbReference>
<dbReference type="Proteomes" id="UP000799444">
    <property type="component" value="Unassembled WGS sequence"/>
</dbReference>
<dbReference type="Pfam" id="PF11951">
    <property type="entry name" value="Fungal_trans_2"/>
    <property type="match status" value="1"/>
</dbReference>